<dbReference type="GO" id="GO:0030256">
    <property type="term" value="C:type I protein secretion system complex"/>
    <property type="evidence" value="ECO:0007669"/>
    <property type="project" value="InterPro"/>
</dbReference>
<feature type="transmembrane region" description="Helical" evidence="7">
    <location>
        <begin position="48"/>
        <end position="68"/>
    </location>
</feature>
<dbReference type="AlphaFoldDB" id="A0A1I0RLH9"/>
<dbReference type="SMART" id="SM00382">
    <property type="entry name" value="AAA"/>
    <property type="match status" value="1"/>
</dbReference>
<dbReference type="InterPro" id="IPR003593">
    <property type="entry name" value="AAA+_ATPase"/>
</dbReference>
<dbReference type="GO" id="GO:0005886">
    <property type="term" value="C:plasma membrane"/>
    <property type="evidence" value="ECO:0007669"/>
    <property type="project" value="UniProtKB-SubCell"/>
</dbReference>
<keyword evidence="2 7" id="KW-0812">Transmembrane</keyword>
<evidence type="ECO:0000256" key="7">
    <source>
        <dbReference type="SAM" id="Phobius"/>
    </source>
</evidence>
<dbReference type="InterPro" id="IPR027417">
    <property type="entry name" value="P-loop_NTPase"/>
</dbReference>
<keyword evidence="11" id="KW-1185">Reference proteome</keyword>
<dbReference type="Proteomes" id="UP000199167">
    <property type="component" value="Unassembled WGS sequence"/>
</dbReference>
<evidence type="ECO:0000313" key="11">
    <source>
        <dbReference type="Proteomes" id="UP000199167"/>
    </source>
</evidence>
<feature type="domain" description="ABC transmembrane type-1" evidence="9">
    <location>
        <begin position="15"/>
        <end position="291"/>
    </location>
</feature>
<dbReference type="PROSITE" id="PS50929">
    <property type="entry name" value="ABC_TM1F"/>
    <property type="match status" value="1"/>
</dbReference>
<dbReference type="SUPFAM" id="SSF90123">
    <property type="entry name" value="ABC transporter transmembrane region"/>
    <property type="match status" value="1"/>
</dbReference>
<evidence type="ECO:0000256" key="3">
    <source>
        <dbReference type="ARBA" id="ARBA00022741"/>
    </source>
</evidence>
<dbReference type="PANTHER" id="PTHR24221:SF248">
    <property type="entry name" value="ABC TRANSPORTER TRANSMEMBRANE REGION"/>
    <property type="match status" value="1"/>
</dbReference>
<evidence type="ECO:0000256" key="2">
    <source>
        <dbReference type="ARBA" id="ARBA00022692"/>
    </source>
</evidence>
<keyword evidence="5 7" id="KW-1133">Transmembrane helix</keyword>
<evidence type="ECO:0000256" key="1">
    <source>
        <dbReference type="ARBA" id="ARBA00004651"/>
    </source>
</evidence>
<feature type="domain" description="ABC transporter" evidence="8">
    <location>
        <begin position="322"/>
        <end position="558"/>
    </location>
</feature>
<dbReference type="EMBL" id="FOIZ01000002">
    <property type="protein sequence ID" value="SEW41999.1"/>
    <property type="molecule type" value="Genomic_DNA"/>
</dbReference>
<gene>
    <name evidence="10" type="ORF">SAMN04488515_2907</name>
</gene>
<evidence type="ECO:0000313" key="10">
    <source>
        <dbReference type="EMBL" id="SEW41999.1"/>
    </source>
</evidence>
<dbReference type="RefSeq" id="WP_089996229.1">
    <property type="nucleotide sequence ID" value="NZ_FOIZ01000002.1"/>
</dbReference>
<dbReference type="STRING" id="364200.SAMN04488515_2907"/>
<dbReference type="GO" id="GO:0030253">
    <property type="term" value="P:protein secretion by the type I secretion system"/>
    <property type="evidence" value="ECO:0007669"/>
    <property type="project" value="InterPro"/>
</dbReference>
<dbReference type="GO" id="GO:0005524">
    <property type="term" value="F:ATP binding"/>
    <property type="evidence" value="ECO:0007669"/>
    <property type="project" value="UniProtKB-KW"/>
</dbReference>
<organism evidence="10 11">
    <name type="scientific">Cognatiyoonia koreensis</name>
    <dbReference type="NCBI Taxonomy" id="364200"/>
    <lineage>
        <taxon>Bacteria</taxon>
        <taxon>Pseudomonadati</taxon>
        <taxon>Pseudomonadota</taxon>
        <taxon>Alphaproteobacteria</taxon>
        <taxon>Rhodobacterales</taxon>
        <taxon>Paracoccaceae</taxon>
        <taxon>Cognatiyoonia</taxon>
    </lineage>
</organism>
<proteinExistence type="predicted"/>
<dbReference type="GO" id="GO:0140359">
    <property type="term" value="F:ABC-type transporter activity"/>
    <property type="evidence" value="ECO:0007669"/>
    <property type="project" value="InterPro"/>
</dbReference>
<dbReference type="InterPro" id="IPR010128">
    <property type="entry name" value="ATPase_T1SS_PrtD-like"/>
</dbReference>
<dbReference type="PROSITE" id="PS00211">
    <property type="entry name" value="ABC_TRANSPORTER_1"/>
    <property type="match status" value="1"/>
</dbReference>
<evidence type="ECO:0000259" key="8">
    <source>
        <dbReference type="PROSITE" id="PS50893"/>
    </source>
</evidence>
<evidence type="ECO:0000259" key="9">
    <source>
        <dbReference type="PROSITE" id="PS50929"/>
    </source>
</evidence>
<dbReference type="InterPro" id="IPR039421">
    <property type="entry name" value="Type_1_exporter"/>
</dbReference>
<name>A0A1I0RLH9_9RHOB</name>
<protein>
    <submittedName>
        <fullName evidence="10">ATP-binding cassette, subfamily C</fullName>
    </submittedName>
</protein>
<dbReference type="NCBIfam" id="TIGR01842">
    <property type="entry name" value="type_I_sec_PrtD"/>
    <property type="match status" value="1"/>
</dbReference>
<dbReference type="InterPro" id="IPR003439">
    <property type="entry name" value="ABC_transporter-like_ATP-bd"/>
</dbReference>
<reference evidence="10 11" key="1">
    <citation type="submission" date="2016-10" db="EMBL/GenBank/DDBJ databases">
        <authorList>
            <person name="de Groot N.N."/>
        </authorList>
    </citation>
    <scope>NUCLEOTIDE SEQUENCE [LARGE SCALE GENOMIC DNA]</scope>
    <source>
        <strain evidence="10 11">DSM 17925</strain>
    </source>
</reference>
<dbReference type="InterPro" id="IPR011527">
    <property type="entry name" value="ABC1_TM_dom"/>
</dbReference>
<feature type="transmembrane region" description="Helical" evidence="7">
    <location>
        <begin position="12"/>
        <end position="36"/>
    </location>
</feature>
<evidence type="ECO:0000256" key="6">
    <source>
        <dbReference type="ARBA" id="ARBA00023136"/>
    </source>
</evidence>
<evidence type="ECO:0000256" key="4">
    <source>
        <dbReference type="ARBA" id="ARBA00022840"/>
    </source>
</evidence>
<dbReference type="GO" id="GO:0016887">
    <property type="term" value="F:ATP hydrolysis activity"/>
    <property type="evidence" value="ECO:0007669"/>
    <property type="project" value="InterPro"/>
</dbReference>
<dbReference type="InterPro" id="IPR036640">
    <property type="entry name" value="ABC1_TM_sf"/>
</dbReference>
<dbReference type="InterPro" id="IPR017871">
    <property type="entry name" value="ABC_transporter-like_CS"/>
</dbReference>
<dbReference type="SUPFAM" id="SSF52540">
    <property type="entry name" value="P-loop containing nucleoside triphosphate hydrolases"/>
    <property type="match status" value="1"/>
</dbReference>
<dbReference type="PANTHER" id="PTHR24221">
    <property type="entry name" value="ATP-BINDING CASSETTE SUB-FAMILY B"/>
    <property type="match status" value="1"/>
</dbReference>
<comment type="subcellular location">
    <subcellularLocation>
        <location evidence="1">Cell membrane</location>
        <topology evidence="1">Multi-pass membrane protein</topology>
    </subcellularLocation>
</comment>
<sequence length="584" mass="63154">MRNRKVFDGQRGLVLAIFITSMFVNILILTAPLYMLQLFSKVMTSGSLTTLAALTIGAAIALFFYFTFDWLRQRLASRLGARLEVAHGPTVMSGLVDDRELFDAVGNQPVRDLQELRGFVTSPYFTALLDAPWSIMFVAVIFMFHPLLGFVALAGILTLLALAIMNELTSRNVNKQGSATAQKANRTADEVFRNADVARSMGKTPALIKRWRAEALNAVDYANTANNRISFSTSIAKFVRMGLQIAIMGTGVILVLRNELSPGLMLAASILLGRAAAPVEQAISGWSAFLQVRQSVQRLNFLFARRAATKDLMELPAPEGYLAVEDATVIVPEHQQPLVFGVDFQLKPGMSLGLIGPSGAGKTTLARAIVGLQPLTRGFIRIDDSALTDWPVEQIGQYIGFLPQRVELFAGTIAENIATMDPDAAPSLIVEAAKTAQVHDLILSMPKGYNTDVGQMGERLSAGQRQRIGLARAFYGDRKLIVLDEPNANLDPDGEQALARAIGTATSRGAVVVIVTHRHNILRQLTHAGMMQGGRLVKFGPSKDVLNAATTPIAEAAKADGSNVTMFRRHSGAQTQAKVVGESS</sequence>
<dbReference type="PROSITE" id="PS50893">
    <property type="entry name" value="ABC_TRANSPORTER_2"/>
    <property type="match status" value="1"/>
</dbReference>
<dbReference type="Gene3D" id="1.20.1560.10">
    <property type="entry name" value="ABC transporter type 1, transmembrane domain"/>
    <property type="match status" value="1"/>
</dbReference>
<dbReference type="Gene3D" id="3.40.50.300">
    <property type="entry name" value="P-loop containing nucleotide triphosphate hydrolases"/>
    <property type="match status" value="1"/>
</dbReference>
<keyword evidence="4 10" id="KW-0067">ATP-binding</keyword>
<keyword evidence="6 7" id="KW-0472">Membrane</keyword>
<dbReference type="Pfam" id="PF00005">
    <property type="entry name" value="ABC_tran"/>
    <property type="match status" value="1"/>
</dbReference>
<accession>A0A1I0RLH9</accession>
<keyword evidence="3" id="KW-0547">Nucleotide-binding</keyword>
<dbReference type="OrthoDB" id="9808328at2"/>
<evidence type="ECO:0000256" key="5">
    <source>
        <dbReference type="ARBA" id="ARBA00022989"/>
    </source>
</evidence>
<dbReference type="Pfam" id="PF00664">
    <property type="entry name" value="ABC_membrane"/>
    <property type="match status" value="1"/>
</dbReference>
<dbReference type="GO" id="GO:0034040">
    <property type="term" value="F:ATPase-coupled lipid transmembrane transporter activity"/>
    <property type="evidence" value="ECO:0007669"/>
    <property type="project" value="TreeGrafter"/>
</dbReference>